<dbReference type="STRING" id="1076935.U4LEI2"/>
<proteinExistence type="inferred from homology"/>
<keyword evidence="5 11" id="KW-0963">Cytoplasm</keyword>
<evidence type="ECO:0000256" key="10">
    <source>
        <dbReference type="ARBA" id="ARBA00025147"/>
    </source>
</evidence>
<reference evidence="14 15" key="1">
    <citation type="journal article" date="2013" name="PLoS Genet.">
        <title>The genome and development-dependent transcriptomes of Pyronema confluens: a window into fungal evolution.</title>
        <authorList>
            <person name="Traeger S."/>
            <person name="Altegoer F."/>
            <person name="Freitag M."/>
            <person name="Gabaldon T."/>
            <person name="Kempken F."/>
            <person name="Kumar A."/>
            <person name="Marcet-Houben M."/>
            <person name="Poggeler S."/>
            <person name="Stajich J.E."/>
            <person name="Nowrousian M."/>
        </authorList>
    </citation>
    <scope>NUCLEOTIDE SEQUENCE [LARGE SCALE GENOMIC DNA]</scope>
    <source>
        <strain evidence="15">CBS 100304</strain>
        <tissue evidence="14">Vegetative mycelium</tissue>
    </source>
</reference>
<dbReference type="InterPro" id="IPR016024">
    <property type="entry name" value="ARM-type_fold"/>
</dbReference>
<evidence type="ECO:0000256" key="5">
    <source>
        <dbReference type="ARBA" id="ARBA00022490"/>
    </source>
</evidence>
<dbReference type="OMA" id="HEMFLFG"/>
<gene>
    <name evidence="14" type="ORF">PCON_08738</name>
</gene>
<protein>
    <recommendedName>
        <fullName evidence="3 11">Exportin-T</fullName>
    </recommendedName>
    <alternativeName>
        <fullName evidence="11">Exportin(tRNA)</fullName>
    </alternativeName>
    <alternativeName>
        <fullName evidence="11">tRNA exportin</fullName>
    </alternativeName>
</protein>
<evidence type="ECO:0000259" key="13">
    <source>
        <dbReference type="Pfam" id="PF19282"/>
    </source>
</evidence>
<dbReference type="InterPro" id="IPR045546">
    <property type="entry name" value="Exportin-T_C"/>
</dbReference>
<dbReference type="Proteomes" id="UP000018144">
    <property type="component" value="Unassembled WGS sequence"/>
</dbReference>
<dbReference type="GO" id="GO:0008033">
    <property type="term" value="P:tRNA processing"/>
    <property type="evidence" value="ECO:0007669"/>
    <property type="project" value="UniProtKB-KW"/>
</dbReference>
<evidence type="ECO:0000256" key="7">
    <source>
        <dbReference type="ARBA" id="ARBA00022694"/>
    </source>
</evidence>
<dbReference type="GO" id="GO:0005737">
    <property type="term" value="C:cytoplasm"/>
    <property type="evidence" value="ECO:0007669"/>
    <property type="project" value="UniProtKB-SubCell"/>
</dbReference>
<feature type="domain" description="Exportin-T C-terminal" evidence="13">
    <location>
        <begin position="338"/>
        <end position="1025"/>
    </location>
</feature>
<evidence type="ECO:0000256" key="9">
    <source>
        <dbReference type="ARBA" id="ARBA00023242"/>
    </source>
</evidence>
<name>U4LEI2_PYROM</name>
<dbReference type="InterPro" id="IPR013598">
    <property type="entry name" value="Exportin-1/Importin-b-like"/>
</dbReference>
<comment type="similarity">
    <text evidence="2 11">Belongs to the exportin family.</text>
</comment>
<comment type="function">
    <text evidence="10">tRNA nucleus export receptor which facilitates tRNA translocation across the nuclear pore complex. Involved in pre-tRNA splicing, probably by affecting the interaction of pre-tRNA with splicing endonuclease.</text>
</comment>
<feature type="domain" description="Exportin-1/Importin-beta-like" evidence="12">
    <location>
        <begin position="108"/>
        <end position="261"/>
    </location>
</feature>
<dbReference type="GO" id="GO:0000049">
    <property type="term" value="F:tRNA binding"/>
    <property type="evidence" value="ECO:0007669"/>
    <property type="project" value="UniProtKB-UniRule"/>
</dbReference>
<keyword evidence="8 11" id="KW-0694">RNA-binding</keyword>
<evidence type="ECO:0000256" key="1">
    <source>
        <dbReference type="ARBA" id="ARBA00004496"/>
    </source>
</evidence>
<comment type="subcellular location">
    <subcellularLocation>
        <location evidence="1 11">Cytoplasm</location>
    </subcellularLocation>
    <subcellularLocation>
        <location evidence="11">Nucleus</location>
    </subcellularLocation>
    <text evidence="11">Shuttles between the nucleus and the cytoplasm.</text>
</comment>
<keyword evidence="4 11" id="KW-0813">Transport</keyword>
<dbReference type="PANTHER" id="PTHR15952">
    <property type="entry name" value="EXPORTIN-T/LOS1"/>
    <property type="match status" value="1"/>
</dbReference>
<evidence type="ECO:0000313" key="14">
    <source>
        <dbReference type="EMBL" id="CCX30539.1"/>
    </source>
</evidence>
<dbReference type="InterPro" id="IPR011989">
    <property type="entry name" value="ARM-like"/>
</dbReference>
<dbReference type="OrthoDB" id="26399at2759"/>
<dbReference type="GO" id="GO:0016363">
    <property type="term" value="C:nuclear matrix"/>
    <property type="evidence" value="ECO:0007669"/>
    <property type="project" value="TreeGrafter"/>
</dbReference>
<evidence type="ECO:0000313" key="15">
    <source>
        <dbReference type="Proteomes" id="UP000018144"/>
    </source>
</evidence>
<keyword evidence="15" id="KW-1185">Reference proteome</keyword>
<evidence type="ECO:0000256" key="8">
    <source>
        <dbReference type="ARBA" id="ARBA00022884"/>
    </source>
</evidence>
<dbReference type="PANTHER" id="PTHR15952:SF11">
    <property type="entry name" value="EXPORTIN-T"/>
    <property type="match status" value="1"/>
</dbReference>
<keyword evidence="7" id="KW-0819">tRNA processing</keyword>
<evidence type="ECO:0000256" key="3">
    <source>
        <dbReference type="ARBA" id="ARBA00018928"/>
    </source>
</evidence>
<evidence type="ECO:0000256" key="6">
    <source>
        <dbReference type="ARBA" id="ARBA00022555"/>
    </source>
</evidence>
<evidence type="ECO:0000256" key="2">
    <source>
        <dbReference type="ARBA" id="ARBA00009466"/>
    </source>
</evidence>
<evidence type="ECO:0000259" key="12">
    <source>
        <dbReference type="Pfam" id="PF08389"/>
    </source>
</evidence>
<dbReference type="Pfam" id="PF19282">
    <property type="entry name" value="Exportin-T"/>
    <property type="match status" value="1"/>
</dbReference>
<dbReference type="InterPro" id="IPR040017">
    <property type="entry name" value="XPOT"/>
</dbReference>
<keyword evidence="6 11" id="KW-0820">tRNA-binding</keyword>
<evidence type="ECO:0000256" key="11">
    <source>
        <dbReference type="RuleBase" id="RU366037"/>
    </source>
</evidence>
<dbReference type="GO" id="GO:0031267">
    <property type="term" value="F:small GTPase binding"/>
    <property type="evidence" value="ECO:0007669"/>
    <property type="project" value="InterPro"/>
</dbReference>
<dbReference type="GO" id="GO:0005643">
    <property type="term" value="C:nuclear pore"/>
    <property type="evidence" value="ECO:0007669"/>
    <property type="project" value="TreeGrafter"/>
</dbReference>
<dbReference type="EMBL" id="HF935442">
    <property type="protein sequence ID" value="CCX30539.1"/>
    <property type="molecule type" value="Genomic_DNA"/>
</dbReference>
<organism evidence="14 15">
    <name type="scientific">Pyronema omphalodes (strain CBS 100304)</name>
    <name type="common">Pyronema confluens</name>
    <dbReference type="NCBI Taxonomy" id="1076935"/>
    <lineage>
        <taxon>Eukaryota</taxon>
        <taxon>Fungi</taxon>
        <taxon>Dikarya</taxon>
        <taxon>Ascomycota</taxon>
        <taxon>Pezizomycotina</taxon>
        <taxon>Pezizomycetes</taxon>
        <taxon>Pezizales</taxon>
        <taxon>Pyronemataceae</taxon>
        <taxon>Pyronema</taxon>
    </lineage>
</organism>
<dbReference type="GO" id="GO:0071528">
    <property type="term" value="P:tRNA re-export from nucleus"/>
    <property type="evidence" value="ECO:0007669"/>
    <property type="project" value="UniProtKB-UniRule"/>
</dbReference>
<dbReference type="SUPFAM" id="SSF48371">
    <property type="entry name" value="ARM repeat"/>
    <property type="match status" value="1"/>
</dbReference>
<sequence>MAAQLEQAVQILSVPHQSDPQLVQQAYQYVQSVKESEDGWQAALPLFVRTDRASETVRMFCLEVLKEAVDRRSHNPGDESIGYIKQLLSEYVKSTYGPGATAAVDGAHIQNKLCQVITLVFVATYLTSWQTFFDDMMALGKTSAGGAWDNLAGVEFFLRVSQNVHDEVADVLIPRTPQEGQRNVMIKDGVRSRDMQTLVSSWQAIMEQWKGKNNQVVEMGLAIIGRWVSWIDISLVVNDLMLNQLFQFMEFGGKVRDAAIGALTEIVGKKMKPSDKLDLITFLNVGQIANQIINSPALQDQKSEDYDTDLAEGAAKLVNAALMDIVLIQGKDDVDEANKQRAENLLQMFLPLLLRFFSDDYDDVSAAVFPVTNELLGNLRKEKKATGTLIPNHQAMLQPILNAIVMKTKYDEDTEWGDEDDQSEEAEFQHIRRQLKTMQDNVSAIDETLYIELMSQLVTGTFDRMAQNGNGSVDWRDVDLALYEMFSFGEMAMRYGGMFTKGQPSGLPAERLVNMLGKMMAANVADHPHPLVKLKSMEIFMRHSAFFEVHTQYIPRALEGFNKCIHDNHVRVRTRSWYLFHRFVKSLRQHMGELAEAIMGAMGDLLVIRAELPKNDEGDEMSGESQQNEDSTFESQLYLFDTVGCMCSVPTLPASKQALLIKSVITPLFQDMQNTLPAAANNDARAVLQIHHDIMALGTLAKGFSDWVPAARPDKQCAPEVAAEFSQVTEAILLALERLSNHANVRESARFAFARVMGVLGQAILPQLPRWISGLMTTSSTKEEISMFLKLLNQLIHSFKNVIFSILDTLFTPLLQRIFISLSEPITGTDDQVQLTDLRKEFLNFILIILNNDLCSVLVSETNRAQFDNMLQAIEHYAKETSDPSTEKIAFNLISKMSFVFGPLATLPAQGPKSTIGIAGANPPQQQPLQGFEGLMNQRFSLLCWEVPKQQGFNIKDAQSKIVLGEVAQLQKMLYFKLGETFIEGLRAGVFPQMGVNRGVEEYCNAVRSMEGKEFKGFFQKFVQEVL</sequence>
<accession>U4LEI2</accession>
<dbReference type="AlphaFoldDB" id="U4LEI2"/>
<evidence type="ECO:0000256" key="4">
    <source>
        <dbReference type="ARBA" id="ARBA00022448"/>
    </source>
</evidence>
<dbReference type="Gene3D" id="1.25.10.10">
    <property type="entry name" value="Leucine-rich Repeat Variant"/>
    <property type="match status" value="1"/>
</dbReference>
<keyword evidence="9 11" id="KW-0539">Nucleus</keyword>
<dbReference type="Pfam" id="PF08389">
    <property type="entry name" value="Xpo1"/>
    <property type="match status" value="1"/>
</dbReference>
<dbReference type="eggNOG" id="KOG2021">
    <property type="taxonomic scope" value="Eukaryota"/>
</dbReference>